<dbReference type="Pfam" id="PF00664">
    <property type="entry name" value="ABC_membrane"/>
    <property type="match status" value="1"/>
</dbReference>
<evidence type="ECO:0000256" key="6">
    <source>
        <dbReference type="ARBA" id="ARBA00022840"/>
    </source>
</evidence>
<sequence>MRKYGVRTSGTMFMFWFLRMFFGIIQLRTEVMENDKRPNAIGSGDTVDFWEYQYVSYILQYSLICLILVLELFPDKEPTFSYYPKSKNPNPELKSSFFAKLLFLYFDTFAWKGFRKPLTMEEMYDINPQDTSRELVPPFDKYWDMSVANGRKKQIAADKKAGKTNIEYKPHSETNGSSLYAMVRAYGAPFWFAGMLQLAISGLQFASPYLMQEMMAVIALDGPVWKGLLLTFALFAASLLLALLNGQYYYNTFLSGFRIRTGLVSAIYRKALRISSAAKKDTTVGEIVNLMAVDAQRFFELTSYMHILWSGVLIIALCVYLLYDILGAAVFAGLGVMILITPVSGVIATKMRDAQVAQMKIKDDRVKKMNEILGGIKVLKLYAWEPSFQDNILTVRKEEIGILKRMAYYGAGIYFTFTIAPFLVTLVSFAVYVLMDEENILDPQTAFVSLALFNILRFPLGMLPMMVTFSMQAWVSVKRIDKFLNSAELDPSNVSNNKSDEALTIKDGTFSWGDETPTLKNINLSLRKGQLSAIVGT</sequence>
<dbReference type="Proteomes" id="UP000075902">
    <property type="component" value="Unassembled WGS sequence"/>
</dbReference>
<feature type="transmembrane region" description="Helical" evidence="9">
    <location>
        <begin position="223"/>
        <end position="242"/>
    </location>
</feature>
<keyword evidence="4" id="KW-0677">Repeat</keyword>
<dbReference type="GO" id="GO:0016020">
    <property type="term" value="C:membrane"/>
    <property type="evidence" value="ECO:0007669"/>
    <property type="project" value="InterPro"/>
</dbReference>
<dbReference type="GO" id="GO:0012505">
    <property type="term" value="C:endomembrane system"/>
    <property type="evidence" value="ECO:0007669"/>
    <property type="project" value="UniProtKB-SubCell"/>
</dbReference>
<keyword evidence="7 9" id="KW-1133">Transmembrane helix</keyword>
<evidence type="ECO:0000256" key="9">
    <source>
        <dbReference type="SAM" id="Phobius"/>
    </source>
</evidence>
<dbReference type="PROSITE" id="PS50929">
    <property type="entry name" value="ABC_TM1F"/>
    <property type="match status" value="1"/>
</dbReference>
<keyword evidence="12" id="KW-1185">Reference proteome</keyword>
<dbReference type="GO" id="GO:0140359">
    <property type="term" value="F:ABC-type transporter activity"/>
    <property type="evidence" value="ECO:0007669"/>
    <property type="project" value="InterPro"/>
</dbReference>
<feature type="transmembrane region" description="Helical" evidence="9">
    <location>
        <begin position="54"/>
        <end position="74"/>
    </location>
</feature>
<dbReference type="EnsemblMetazoa" id="AMEC017837-RA">
    <property type="protein sequence ID" value="AMEC017837-PA"/>
    <property type="gene ID" value="AMEC017837"/>
</dbReference>
<dbReference type="GO" id="GO:0005524">
    <property type="term" value="F:ATP binding"/>
    <property type="evidence" value="ECO:0007669"/>
    <property type="project" value="UniProtKB-KW"/>
</dbReference>
<evidence type="ECO:0000256" key="8">
    <source>
        <dbReference type="ARBA" id="ARBA00023136"/>
    </source>
</evidence>
<comment type="subcellular location">
    <subcellularLocation>
        <location evidence="1">Endomembrane system</location>
        <topology evidence="1">Multi-pass membrane protein</topology>
    </subcellularLocation>
</comment>
<evidence type="ECO:0000256" key="4">
    <source>
        <dbReference type="ARBA" id="ARBA00022737"/>
    </source>
</evidence>
<feature type="transmembrane region" description="Helical" evidence="9">
    <location>
        <begin position="190"/>
        <end position="211"/>
    </location>
</feature>
<evidence type="ECO:0000256" key="2">
    <source>
        <dbReference type="ARBA" id="ARBA00022448"/>
    </source>
</evidence>
<keyword evidence="8 9" id="KW-0472">Membrane</keyword>
<keyword evidence="2" id="KW-0813">Transport</keyword>
<evidence type="ECO:0000256" key="1">
    <source>
        <dbReference type="ARBA" id="ARBA00004127"/>
    </source>
</evidence>
<accession>A0A182UCC6</accession>
<reference evidence="11" key="2">
    <citation type="submission" date="2020-05" db="UniProtKB">
        <authorList>
            <consortium name="EnsemblMetazoa"/>
        </authorList>
    </citation>
    <scope>IDENTIFICATION</scope>
    <source>
        <strain evidence="11">CM1001059</strain>
    </source>
</reference>
<feature type="transmembrane region" description="Helical" evidence="9">
    <location>
        <begin position="329"/>
        <end position="349"/>
    </location>
</feature>
<evidence type="ECO:0000313" key="11">
    <source>
        <dbReference type="EnsemblMetazoa" id="AMEC017837-PA"/>
    </source>
</evidence>
<evidence type="ECO:0000256" key="7">
    <source>
        <dbReference type="ARBA" id="ARBA00022989"/>
    </source>
</evidence>
<organism evidence="11 12">
    <name type="scientific">Anopheles melas</name>
    <dbReference type="NCBI Taxonomy" id="34690"/>
    <lineage>
        <taxon>Eukaryota</taxon>
        <taxon>Metazoa</taxon>
        <taxon>Ecdysozoa</taxon>
        <taxon>Arthropoda</taxon>
        <taxon>Hexapoda</taxon>
        <taxon>Insecta</taxon>
        <taxon>Pterygota</taxon>
        <taxon>Neoptera</taxon>
        <taxon>Endopterygota</taxon>
        <taxon>Diptera</taxon>
        <taxon>Nematocera</taxon>
        <taxon>Culicoidea</taxon>
        <taxon>Culicidae</taxon>
        <taxon>Anophelinae</taxon>
        <taxon>Anopheles</taxon>
    </lineage>
</organism>
<name>A0A182UCC6_9DIPT</name>
<evidence type="ECO:0000256" key="3">
    <source>
        <dbReference type="ARBA" id="ARBA00022692"/>
    </source>
</evidence>
<reference evidence="12" key="1">
    <citation type="submission" date="2014-01" db="EMBL/GenBank/DDBJ databases">
        <title>The Genome Sequence of Anopheles melas CM1001059_A (V2).</title>
        <authorList>
            <consortium name="The Broad Institute Genomics Platform"/>
            <person name="Neafsey D.E."/>
            <person name="Besansky N."/>
            <person name="Howell P."/>
            <person name="Walton C."/>
            <person name="Young S.K."/>
            <person name="Zeng Q."/>
            <person name="Gargeya S."/>
            <person name="Fitzgerald M."/>
            <person name="Haas B."/>
            <person name="Abouelleil A."/>
            <person name="Allen A.W."/>
            <person name="Alvarado L."/>
            <person name="Arachchi H.M."/>
            <person name="Berlin A.M."/>
            <person name="Chapman S.B."/>
            <person name="Gainer-Dewar J."/>
            <person name="Goldberg J."/>
            <person name="Griggs A."/>
            <person name="Gujja S."/>
            <person name="Hansen M."/>
            <person name="Howarth C."/>
            <person name="Imamovic A."/>
            <person name="Ireland A."/>
            <person name="Larimer J."/>
            <person name="McCowan C."/>
            <person name="Murphy C."/>
            <person name="Pearson M."/>
            <person name="Poon T.W."/>
            <person name="Priest M."/>
            <person name="Roberts A."/>
            <person name="Saif S."/>
            <person name="Shea T."/>
            <person name="Sisk P."/>
            <person name="Sykes S."/>
            <person name="Wortman J."/>
            <person name="Nusbaum C."/>
            <person name="Birren B."/>
        </authorList>
    </citation>
    <scope>NUCLEOTIDE SEQUENCE [LARGE SCALE GENOMIC DNA]</scope>
    <source>
        <strain evidence="12">CM1001059</strain>
    </source>
</reference>
<dbReference type="PANTHER" id="PTHR24223">
    <property type="entry name" value="ATP-BINDING CASSETTE SUB-FAMILY C"/>
    <property type="match status" value="1"/>
</dbReference>
<dbReference type="InterPro" id="IPR036640">
    <property type="entry name" value="ABC1_TM_sf"/>
</dbReference>
<dbReference type="InterPro" id="IPR011527">
    <property type="entry name" value="ABC1_TM_dom"/>
</dbReference>
<dbReference type="InterPro" id="IPR050173">
    <property type="entry name" value="ABC_transporter_C-like"/>
</dbReference>
<keyword evidence="6" id="KW-0067">ATP-binding</keyword>
<evidence type="ECO:0000259" key="10">
    <source>
        <dbReference type="PROSITE" id="PS50929"/>
    </source>
</evidence>
<keyword evidence="3 9" id="KW-0812">Transmembrane</keyword>
<feature type="transmembrane region" description="Helical" evidence="9">
    <location>
        <begin position="446"/>
        <end position="469"/>
    </location>
</feature>
<feature type="transmembrane region" description="Helical" evidence="9">
    <location>
        <begin position="406"/>
        <end position="434"/>
    </location>
</feature>
<dbReference type="SUPFAM" id="SSF90123">
    <property type="entry name" value="ABC transporter transmembrane region"/>
    <property type="match status" value="1"/>
</dbReference>
<keyword evidence="5" id="KW-0547">Nucleotide-binding</keyword>
<feature type="domain" description="ABC transmembrane type-1" evidence="10">
    <location>
        <begin position="191"/>
        <end position="472"/>
    </location>
</feature>
<protein>
    <recommendedName>
        <fullName evidence="10">ABC transmembrane type-1 domain-containing protein</fullName>
    </recommendedName>
</protein>
<dbReference type="FunFam" id="1.20.1560.10:FF:000212">
    <property type="entry name" value="ABC transporter, putative"/>
    <property type="match status" value="1"/>
</dbReference>
<evidence type="ECO:0000256" key="5">
    <source>
        <dbReference type="ARBA" id="ARBA00022741"/>
    </source>
</evidence>
<feature type="transmembrane region" description="Helical" evidence="9">
    <location>
        <begin position="304"/>
        <end position="323"/>
    </location>
</feature>
<dbReference type="AlphaFoldDB" id="A0A182UCC6"/>
<dbReference type="PANTHER" id="PTHR24223:SF443">
    <property type="entry name" value="MULTIDRUG-RESISTANCE LIKE PROTEIN 1, ISOFORM I"/>
    <property type="match status" value="1"/>
</dbReference>
<evidence type="ECO:0000313" key="12">
    <source>
        <dbReference type="Proteomes" id="UP000075902"/>
    </source>
</evidence>
<dbReference type="VEuPathDB" id="VectorBase:AMEC017837"/>
<feature type="transmembrane region" description="Helical" evidence="9">
    <location>
        <begin position="12"/>
        <end position="29"/>
    </location>
</feature>
<proteinExistence type="predicted"/>
<dbReference type="Gene3D" id="1.20.1560.10">
    <property type="entry name" value="ABC transporter type 1, transmembrane domain"/>
    <property type="match status" value="1"/>
</dbReference>
<dbReference type="STRING" id="34690.A0A182UCC6"/>
<dbReference type="CDD" id="cd18595">
    <property type="entry name" value="ABC_6TM_MRP1_2_3_6_D1_like"/>
    <property type="match status" value="1"/>
</dbReference>